<dbReference type="Pfam" id="PF04237">
    <property type="entry name" value="YjbR"/>
    <property type="match status" value="1"/>
</dbReference>
<dbReference type="InterPro" id="IPR038056">
    <property type="entry name" value="YjbR-like_sf"/>
</dbReference>
<evidence type="ECO:0000313" key="2">
    <source>
        <dbReference type="Proteomes" id="UP001256827"/>
    </source>
</evidence>
<evidence type="ECO:0000313" key="1">
    <source>
        <dbReference type="EMBL" id="WNC16301.1"/>
    </source>
</evidence>
<dbReference type="PANTHER" id="PTHR35145:SF1">
    <property type="entry name" value="CYTOPLASMIC PROTEIN"/>
    <property type="match status" value="1"/>
</dbReference>
<reference evidence="1 2" key="1">
    <citation type="submission" date="2023-09" db="EMBL/GenBank/DDBJ databases">
        <title>Complete Genome and Methylome dissection of Bacillus brevis NEB573 original source of BbsI restriction endonuclease.</title>
        <authorList>
            <person name="Fomenkov A."/>
            <person name="Roberts R.D."/>
        </authorList>
    </citation>
    <scope>NUCLEOTIDE SEQUENCE [LARGE SCALE GENOMIC DNA]</scope>
    <source>
        <strain evidence="1 2">NEB573</strain>
    </source>
</reference>
<organism evidence="1 2">
    <name type="scientific">Brevibacillus brevis</name>
    <name type="common">Bacillus brevis</name>
    <dbReference type="NCBI Taxonomy" id="1393"/>
    <lineage>
        <taxon>Bacteria</taxon>
        <taxon>Bacillati</taxon>
        <taxon>Bacillota</taxon>
        <taxon>Bacilli</taxon>
        <taxon>Bacillales</taxon>
        <taxon>Paenibacillaceae</taxon>
        <taxon>Brevibacillus</taxon>
    </lineage>
</organism>
<name>A0ABY9T8E6_BREBE</name>
<dbReference type="SUPFAM" id="SSF142906">
    <property type="entry name" value="YjbR-like"/>
    <property type="match status" value="1"/>
</dbReference>
<accession>A0ABY9T8E6</accession>
<dbReference type="Proteomes" id="UP001256827">
    <property type="component" value="Chromosome"/>
</dbReference>
<dbReference type="EMBL" id="CP134050">
    <property type="protein sequence ID" value="WNC16301.1"/>
    <property type="molecule type" value="Genomic_DNA"/>
</dbReference>
<dbReference type="PANTHER" id="PTHR35145">
    <property type="entry name" value="CYTOPLASMIC PROTEIN-RELATED"/>
    <property type="match status" value="1"/>
</dbReference>
<proteinExistence type="predicted"/>
<keyword evidence="1" id="KW-0238">DNA-binding</keyword>
<keyword evidence="2" id="KW-1185">Reference proteome</keyword>
<dbReference type="InterPro" id="IPR058532">
    <property type="entry name" value="YjbR/MT2646/Rv2570-like"/>
</dbReference>
<dbReference type="Gene3D" id="3.90.1150.30">
    <property type="match status" value="1"/>
</dbReference>
<dbReference type="InterPro" id="IPR007351">
    <property type="entry name" value="YjbR"/>
</dbReference>
<dbReference type="RefSeq" id="WP_310770837.1">
    <property type="nucleotide sequence ID" value="NZ_CP134050.1"/>
</dbReference>
<dbReference type="GO" id="GO:0003677">
    <property type="term" value="F:DNA binding"/>
    <property type="evidence" value="ECO:0007669"/>
    <property type="project" value="UniProtKB-KW"/>
</dbReference>
<sequence>MTKEELIEHCLTYPGVYEDYPFDEKWTVMRHRGNKKSFALIFDHHGHPCVNLKCEPSHADFLRGIFKEVKPGYHMNKVHWNTVVLDGDLPIEELHDMVQHSFQLTKPKSGRGRKD</sequence>
<protein>
    <submittedName>
        <fullName evidence="1">MmcQ/YjbR family DNA-binding protein</fullName>
    </submittedName>
</protein>
<gene>
    <name evidence="1" type="ORF">RGB73_08295</name>
</gene>